<protein>
    <submittedName>
        <fullName evidence="2">Uncharacterized protein</fullName>
    </submittedName>
</protein>
<feature type="transmembrane region" description="Helical" evidence="1">
    <location>
        <begin position="180"/>
        <end position="203"/>
    </location>
</feature>
<feature type="transmembrane region" description="Helical" evidence="1">
    <location>
        <begin position="281"/>
        <end position="301"/>
    </location>
</feature>
<evidence type="ECO:0000313" key="2">
    <source>
        <dbReference type="EMBL" id="MEE2038729.1"/>
    </source>
</evidence>
<feature type="transmembrane region" description="Helical" evidence="1">
    <location>
        <begin position="381"/>
        <end position="404"/>
    </location>
</feature>
<proteinExistence type="predicted"/>
<dbReference type="EMBL" id="JAUZMY010000014">
    <property type="protein sequence ID" value="MEE2038729.1"/>
    <property type="molecule type" value="Genomic_DNA"/>
</dbReference>
<feature type="transmembrane region" description="Helical" evidence="1">
    <location>
        <begin position="338"/>
        <end position="361"/>
    </location>
</feature>
<reference evidence="2 3" key="1">
    <citation type="submission" date="2023-08" db="EMBL/GenBank/DDBJ databases">
        <authorList>
            <person name="Girao M."/>
            <person name="Carvalho M.F."/>
        </authorList>
    </citation>
    <scope>NUCLEOTIDE SEQUENCE [LARGE SCALE GENOMIC DNA]</scope>
    <source>
        <strain evidence="2 3">CT-R113</strain>
    </source>
</reference>
<gene>
    <name evidence="2" type="ORF">Q8791_16010</name>
</gene>
<keyword evidence="1" id="KW-0472">Membrane</keyword>
<feature type="transmembrane region" description="Helical" evidence="1">
    <location>
        <begin position="240"/>
        <end position="260"/>
    </location>
</feature>
<evidence type="ECO:0000256" key="1">
    <source>
        <dbReference type="SAM" id="Phobius"/>
    </source>
</evidence>
<feature type="transmembrane region" description="Helical" evidence="1">
    <location>
        <begin position="24"/>
        <end position="48"/>
    </location>
</feature>
<keyword evidence="1" id="KW-0812">Transmembrane</keyword>
<keyword evidence="3" id="KW-1185">Reference proteome</keyword>
<sequence length="677" mass="67330">MATRSGAAGGEPGAPGLRPWAARLLPWAVGLLAGGAALGPALGPGYVLRYDMVFVPDLSLGTVLAGADGFPRAVPSDAVVAALSGLLPGDAVQALLLLAVFAVGGAGAAVLSARALGGRGPARAGVLAASAAAGLAYVWNPFVAERLLLGQWAMLLGYAGLPWVVGAVARSAVVRPAAGFAGLVRALVPAAVGGFSSVVLAGLTAGPVAVLRTRGAGAPADGPTPRPEAEALPEGPGGRWWVRTGLLLLALLTVALPWLLPSLTSGAGTDPGGVEAFAARSDTPFGVAGSLLLLGGVWNSGAVPPGYGEPVTAAVRMLLCLMALAGWAWSLRRARPAFGAGLSVAAAVGLVIALLGTTAPGREAVAGLIGVWPGFGVLRDGQLYVAPLALVQALGLGAAVLWLAGSPADGASAAPVVGARSRGAGGAPGGDGTATGRAGSPASSVVLWRVVVAVFAGLLPVVSLPGLLWGAGGALAPAGYPDAWLEAQRVVAADERPGAVLVLPWSAYRGVDWSGRPVVVLDPATRLFDRRTVWNDDLVVGTPDGGAVVVTGEDARAREFAALLRPDPATGLPESPDAGVLAGAGVRYVAVSAPVDNQFWSGVDGLSVVVEGDDMVLIEVQDQHIKADKAHVPGLEVTGGLVTVGAIIWSMARSGSSLVFQCSGPSSGPGARKEIPK</sequence>
<dbReference type="Proteomes" id="UP001356095">
    <property type="component" value="Unassembled WGS sequence"/>
</dbReference>
<feature type="transmembrane region" description="Helical" evidence="1">
    <location>
        <begin position="149"/>
        <end position="168"/>
    </location>
</feature>
<keyword evidence="1" id="KW-1133">Transmembrane helix</keyword>
<organism evidence="2 3">
    <name type="scientific">Nocardiopsis codii</name>
    <dbReference type="NCBI Taxonomy" id="3065942"/>
    <lineage>
        <taxon>Bacteria</taxon>
        <taxon>Bacillati</taxon>
        <taxon>Actinomycetota</taxon>
        <taxon>Actinomycetes</taxon>
        <taxon>Streptosporangiales</taxon>
        <taxon>Nocardiopsidaceae</taxon>
        <taxon>Nocardiopsis</taxon>
    </lineage>
</organism>
<name>A0ABU7KA02_9ACTN</name>
<dbReference type="RefSeq" id="WP_330092502.1">
    <property type="nucleotide sequence ID" value="NZ_JAUZMY010000014.1"/>
</dbReference>
<feature type="transmembrane region" description="Helical" evidence="1">
    <location>
        <begin position="313"/>
        <end position="331"/>
    </location>
</feature>
<evidence type="ECO:0000313" key="3">
    <source>
        <dbReference type="Proteomes" id="UP001356095"/>
    </source>
</evidence>
<comment type="caution">
    <text evidence="2">The sequence shown here is derived from an EMBL/GenBank/DDBJ whole genome shotgun (WGS) entry which is preliminary data.</text>
</comment>
<accession>A0ABU7KA02</accession>
<feature type="transmembrane region" description="Helical" evidence="1">
    <location>
        <begin position="124"/>
        <end position="143"/>
    </location>
</feature>
<feature type="transmembrane region" description="Helical" evidence="1">
    <location>
        <begin position="446"/>
        <end position="469"/>
    </location>
</feature>
<feature type="transmembrane region" description="Helical" evidence="1">
    <location>
        <begin position="91"/>
        <end position="112"/>
    </location>
</feature>